<gene>
    <name evidence="2" type="ORF">CBRE1094_LOCUS12310</name>
</gene>
<evidence type="ECO:0000313" key="2">
    <source>
        <dbReference type="EMBL" id="CAD9438279.1"/>
    </source>
</evidence>
<proteinExistence type="predicted"/>
<dbReference type="GO" id="GO:0006888">
    <property type="term" value="P:endoplasmic reticulum to Golgi vesicle-mediated transport"/>
    <property type="evidence" value="ECO:0007669"/>
    <property type="project" value="TreeGrafter"/>
</dbReference>
<dbReference type="GO" id="GO:0031902">
    <property type="term" value="C:late endosome membrane"/>
    <property type="evidence" value="ECO:0007669"/>
    <property type="project" value="TreeGrafter"/>
</dbReference>
<dbReference type="PANTHER" id="PTHR34009">
    <property type="entry name" value="PROTEIN STAR"/>
    <property type="match status" value="1"/>
</dbReference>
<dbReference type="EMBL" id="HBGU01022563">
    <property type="protein sequence ID" value="CAD9438279.1"/>
    <property type="molecule type" value="Transcribed_RNA"/>
</dbReference>
<organism evidence="2">
    <name type="scientific">Haptolina brevifila</name>
    <dbReference type="NCBI Taxonomy" id="156173"/>
    <lineage>
        <taxon>Eukaryota</taxon>
        <taxon>Haptista</taxon>
        <taxon>Haptophyta</taxon>
        <taxon>Prymnesiophyceae</taxon>
        <taxon>Prymnesiales</taxon>
        <taxon>Prymnesiaceae</taxon>
        <taxon>Haptolina</taxon>
    </lineage>
</organism>
<dbReference type="GO" id="GO:0005789">
    <property type="term" value="C:endoplasmic reticulum membrane"/>
    <property type="evidence" value="ECO:0007669"/>
    <property type="project" value="TreeGrafter"/>
</dbReference>
<protein>
    <recommendedName>
        <fullName evidence="3">Methyltransferase FkbM domain-containing protein</fullName>
    </recommendedName>
</protein>
<dbReference type="PANTHER" id="PTHR34009:SF2">
    <property type="entry name" value="PROTEIN STAR"/>
    <property type="match status" value="1"/>
</dbReference>
<dbReference type="GO" id="GO:0005794">
    <property type="term" value="C:Golgi apparatus"/>
    <property type="evidence" value="ECO:0007669"/>
    <property type="project" value="TreeGrafter"/>
</dbReference>
<dbReference type="GO" id="GO:0016197">
    <property type="term" value="P:endosomal transport"/>
    <property type="evidence" value="ECO:0007669"/>
    <property type="project" value="TreeGrafter"/>
</dbReference>
<dbReference type="GO" id="GO:0005886">
    <property type="term" value="C:plasma membrane"/>
    <property type="evidence" value="ECO:0007669"/>
    <property type="project" value="TreeGrafter"/>
</dbReference>
<reference evidence="2" key="1">
    <citation type="submission" date="2021-01" db="EMBL/GenBank/DDBJ databases">
        <authorList>
            <person name="Corre E."/>
            <person name="Pelletier E."/>
            <person name="Niang G."/>
            <person name="Scheremetjew M."/>
            <person name="Finn R."/>
            <person name="Kale V."/>
            <person name="Holt S."/>
            <person name="Cochrane G."/>
            <person name="Meng A."/>
            <person name="Brown T."/>
            <person name="Cohen L."/>
        </authorList>
    </citation>
    <scope>NUCLEOTIDE SEQUENCE</scope>
    <source>
        <strain evidence="2">UTEX LB 985</strain>
    </source>
</reference>
<keyword evidence="1" id="KW-0732">Signal</keyword>
<evidence type="ECO:0008006" key="3">
    <source>
        <dbReference type="Google" id="ProtNLM"/>
    </source>
</evidence>
<name>A0A7S2CYA5_9EUKA</name>
<accession>A0A7S2CYA5</accession>
<sequence>MLAVVSFLGVLSAPGTRTCGPSGSLIPRFFKTHEEEHTYRAAVHKLLSNTDPEYTEGCRRIFCGEDFTYTHSWHDWYLWWNVYRYTKLEWGSGTYIDIGTNNPTIISSSVFFDKCLGWEGVCIEAQSSYHERIRATRSCKLLPHCLAGKGGATLNMRTFDGSLEERDKDGKLLSKLNGTLVSFGAAGKGSHKEHCVDASEELPRLLPNATAIDFMTVDVDGMEGTILQCFPFDQLNVQAVLVETKLTDLRKVDLFFHRHGFANQETFLIQENPVDWTRSRYSDNLYIRRERAVIYPAWQDDKVQCDPLQRNFRGSVCRPWKAWNTNGLEAAKAIKDKWVACEAEHTRKGRRLFFGDSTKMNGRNLQPSTKGTGIVGPDQLPKQSYDNLPKLLKPFGPSIPADRALPRKITPGSWCEVCTNGSASTPRGRDSTWGEWQFKRVLSAAKGKCPDRLLREYFDNARWVGAHTFAKDGGDPEPLDVDEGIVNQFTIASRPQFIEKWKEVQRTRNRKLSEEAMDELMESLLPLIRVAGHEVKMEDLTYHSSGEVLQGSPFGEIHWDVSWSRYPAHPGFNLWYLVKSASDPHGHGNMFLAATDEVKGDEQFATKFAIKKKNADGTASYIHTEHFTGRVLKKYNNLRELKPTFSYLNMSAGEVVIMTKRSLHISDQRPVWDGRFKATNEIDRFFMSARVSVRPDWWCNKTTMPFAPGFTDLYYQNGFTINNAQATEMGEPRPETLVEQSLGLPKICGHHQLSAHRHSMMHWA</sequence>
<dbReference type="AlphaFoldDB" id="A0A7S2CYA5"/>
<feature type="signal peptide" evidence="1">
    <location>
        <begin position="1"/>
        <end position="18"/>
    </location>
</feature>
<feature type="chain" id="PRO_5031294225" description="Methyltransferase FkbM domain-containing protein" evidence="1">
    <location>
        <begin position="19"/>
        <end position="764"/>
    </location>
</feature>
<evidence type="ECO:0000256" key="1">
    <source>
        <dbReference type="SAM" id="SignalP"/>
    </source>
</evidence>
<dbReference type="InterPro" id="IPR053202">
    <property type="entry name" value="EGF_Rcpt_Signaling_Reg"/>
</dbReference>